<dbReference type="InterPro" id="IPR050366">
    <property type="entry name" value="BP-dependent_transpt_permease"/>
</dbReference>
<feature type="domain" description="ABC transmembrane type-1" evidence="8">
    <location>
        <begin position="95"/>
        <end position="284"/>
    </location>
</feature>
<accession>A0AAP0SHA7</accession>
<dbReference type="EMBL" id="CP071706">
    <property type="protein sequence ID" value="KDN98478.1"/>
    <property type="molecule type" value="Genomic_DNA"/>
</dbReference>
<dbReference type="GeneID" id="98284030"/>
<reference evidence="9 10" key="2">
    <citation type="journal article" date="2016" name="Front. Microbiol.">
        <title>When Genome-Based Approach Meets the 'Old but Good': Revealing Genes Involved in the Antibacterial Activity of Pseudomonas sp. P482 against Soft Rot Pathogens.</title>
        <authorList>
            <person name="Krzyzanowska D.M."/>
            <person name="Ossowicki A."/>
            <person name="Rajewska M."/>
            <person name="Maciag T."/>
            <person name="Jablonska M."/>
            <person name="Obuchowski M."/>
            <person name="Heeb S."/>
            <person name="Jafra S."/>
        </authorList>
    </citation>
    <scope>NUCLEOTIDE SEQUENCE [LARGE SCALE GENOMIC DNA]</scope>
    <source>
        <strain evidence="9 10">P482</strain>
    </source>
</reference>
<keyword evidence="4 7" id="KW-0812">Transmembrane</keyword>
<dbReference type="AlphaFoldDB" id="A0AAP0SHA7"/>
<keyword evidence="3" id="KW-1003">Cell membrane</keyword>
<dbReference type="RefSeq" id="WP_103143299.1">
    <property type="nucleotide sequence ID" value="NZ_CP071706.1"/>
</dbReference>
<name>A0AAP0SHA7_9PSED</name>
<evidence type="ECO:0000256" key="3">
    <source>
        <dbReference type="ARBA" id="ARBA00022475"/>
    </source>
</evidence>
<evidence type="ECO:0000256" key="1">
    <source>
        <dbReference type="ARBA" id="ARBA00004651"/>
    </source>
</evidence>
<evidence type="ECO:0000256" key="4">
    <source>
        <dbReference type="ARBA" id="ARBA00022692"/>
    </source>
</evidence>
<dbReference type="GO" id="GO:0055085">
    <property type="term" value="P:transmembrane transport"/>
    <property type="evidence" value="ECO:0007669"/>
    <property type="project" value="InterPro"/>
</dbReference>
<evidence type="ECO:0000256" key="5">
    <source>
        <dbReference type="ARBA" id="ARBA00022989"/>
    </source>
</evidence>
<evidence type="ECO:0000256" key="6">
    <source>
        <dbReference type="ARBA" id="ARBA00023136"/>
    </source>
</evidence>
<evidence type="ECO:0000313" key="9">
    <source>
        <dbReference type="EMBL" id="KDN98478.1"/>
    </source>
</evidence>
<dbReference type="PANTHER" id="PTHR43386:SF25">
    <property type="entry name" value="PEPTIDE ABC TRANSPORTER PERMEASE PROTEIN"/>
    <property type="match status" value="1"/>
</dbReference>
<dbReference type="CDD" id="cd06261">
    <property type="entry name" value="TM_PBP2"/>
    <property type="match status" value="1"/>
</dbReference>
<keyword evidence="5 7" id="KW-1133">Transmembrane helix</keyword>
<keyword evidence="6 7" id="KW-0472">Membrane</keyword>
<dbReference type="PANTHER" id="PTHR43386">
    <property type="entry name" value="OLIGOPEPTIDE TRANSPORT SYSTEM PERMEASE PROTEIN APPC"/>
    <property type="match status" value="1"/>
</dbReference>
<organism evidence="9 10">
    <name type="scientific">Pseudomonas donghuensis</name>
    <dbReference type="NCBI Taxonomy" id="1163398"/>
    <lineage>
        <taxon>Bacteria</taxon>
        <taxon>Pseudomonadati</taxon>
        <taxon>Pseudomonadota</taxon>
        <taxon>Gammaproteobacteria</taxon>
        <taxon>Pseudomonadales</taxon>
        <taxon>Pseudomonadaceae</taxon>
        <taxon>Pseudomonas</taxon>
    </lineage>
</organism>
<dbReference type="InterPro" id="IPR035906">
    <property type="entry name" value="MetI-like_sf"/>
</dbReference>
<dbReference type="InterPro" id="IPR000515">
    <property type="entry name" value="MetI-like"/>
</dbReference>
<sequence>MAPINSTAAVLPANGLIQAQARFVRPRQLALRPGLVLAALFVALLVLAALQPGWLVSADPLEASARQAFQPPSSLHWLGTDENGRDILARLVHAVRPSLVLGLSATALGLLLGTVLGLLAGLGPRLVDGVVMRLVDVLLAFPDLLLALVIITFFGQGALNTIIAVGIASVPRYARLVRAQTPVVRNAGYVEAATTLGLPRRQVIWRHVLPNAIKPILILATIGIGSTIVAGAALSFLGFGAPPPEPEWGGMLAIGRNYLANAWWLVAWPALAITLTVVSITAIGRELLRRNEGKRL</sequence>
<dbReference type="SUPFAM" id="SSF161098">
    <property type="entry name" value="MetI-like"/>
    <property type="match status" value="1"/>
</dbReference>
<comment type="similarity">
    <text evidence="7">Belongs to the binding-protein-dependent transport system permease family.</text>
</comment>
<dbReference type="Proteomes" id="UP000027121">
    <property type="component" value="Chromosome"/>
</dbReference>
<evidence type="ECO:0000256" key="2">
    <source>
        <dbReference type="ARBA" id="ARBA00022448"/>
    </source>
</evidence>
<dbReference type="GO" id="GO:0005886">
    <property type="term" value="C:plasma membrane"/>
    <property type="evidence" value="ECO:0007669"/>
    <property type="project" value="UniProtKB-SubCell"/>
</dbReference>
<keyword evidence="10" id="KW-1185">Reference proteome</keyword>
<feature type="transmembrane region" description="Helical" evidence="7">
    <location>
        <begin position="35"/>
        <end position="56"/>
    </location>
</feature>
<protein>
    <submittedName>
        <fullName evidence="9">ABC transporter permease</fullName>
    </submittedName>
</protein>
<dbReference type="KEGG" id="pdw:BV82_3643"/>
<evidence type="ECO:0000256" key="7">
    <source>
        <dbReference type="RuleBase" id="RU363032"/>
    </source>
</evidence>
<feature type="transmembrane region" description="Helical" evidence="7">
    <location>
        <begin position="216"/>
        <end position="242"/>
    </location>
</feature>
<comment type="subcellular location">
    <subcellularLocation>
        <location evidence="1 7">Cell membrane</location>
        <topology evidence="1 7">Multi-pass membrane protein</topology>
    </subcellularLocation>
</comment>
<evidence type="ECO:0000259" key="8">
    <source>
        <dbReference type="PROSITE" id="PS50928"/>
    </source>
</evidence>
<feature type="transmembrane region" description="Helical" evidence="7">
    <location>
        <begin position="262"/>
        <end position="284"/>
    </location>
</feature>
<proteinExistence type="inferred from homology"/>
<dbReference type="Gene3D" id="1.10.3720.10">
    <property type="entry name" value="MetI-like"/>
    <property type="match status" value="1"/>
</dbReference>
<gene>
    <name evidence="9" type="ORF">BV82_3643</name>
</gene>
<feature type="transmembrane region" description="Helical" evidence="7">
    <location>
        <begin position="99"/>
        <end position="124"/>
    </location>
</feature>
<dbReference type="Pfam" id="PF00528">
    <property type="entry name" value="BPD_transp_1"/>
    <property type="match status" value="1"/>
</dbReference>
<evidence type="ECO:0000313" key="10">
    <source>
        <dbReference type="Proteomes" id="UP000027121"/>
    </source>
</evidence>
<reference evidence="9 10" key="1">
    <citation type="journal article" date="2014" name="Genome Announc.">
        <title>Genome Sequence of Pseudomonas sp. Strain P482, a Tomato Rhizosphere Isolate with Broad-Spectrum Antimicrobial Activity.</title>
        <authorList>
            <person name="Krzyzanowska D.M."/>
            <person name="Ossowicki A."/>
            <person name="Jafra S."/>
        </authorList>
    </citation>
    <scope>NUCLEOTIDE SEQUENCE [LARGE SCALE GENOMIC DNA]</scope>
    <source>
        <strain evidence="9 10">P482</strain>
    </source>
</reference>
<dbReference type="PROSITE" id="PS50928">
    <property type="entry name" value="ABC_TM1"/>
    <property type="match status" value="1"/>
</dbReference>
<feature type="transmembrane region" description="Helical" evidence="7">
    <location>
        <begin position="144"/>
        <end position="168"/>
    </location>
</feature>
<keyword evidence="2 7" id="KW-0813">Transport</keyword>